<evidence type="ECO:0000256" key="4">
    <source>
        <dbReference type="ARBA" id="ARBA00022771"/>
    </source>
</evidence>
<feature type="domain" description="RecA family profile 1" evidence="11">
    <location>
        <begin position="68"/>
        <end position="215"/>
    </location>
</feature>
<dbReference type="InterPro" id="IPR004504">
    <property type="entry name" value="DNA_repair_RadA"/>
</dbReference>
<proteinExistence type="inferred from homology"/>
<dbReference type="InterPro" id="IPR027417">
    <property type="entry name" value="P-loop_NTPase"/>
</dbReference>
<dbReference type="InterPro" id="IPR003593">
    <property type="entry name" value="AAA+_ATPase"/>
</dbReference>
<evidence type="ECO:0000256" key="7">
    <source>
        <dbReference type="ARBA" id="ARBA00022840"/>
    </source>
</evidence>
<organism evidence="12">
    <name type="scientific">marine metagenome</name>
    <dbReference type="NCBI Taxonomy" id="408172"/>
    <lineage>
        <taxon>unclassified sequences</taxon>
        <taxon>metagenomes</taxon>
        <taxon>ecological metagenomes</taxon>
    </lineage>
</organism>
<dbReference type="GO" id="GO:0006508">
    <property type="term" value="P:proteolysis"/>
    <property type="evidence" value="ECO:0007669"/>
    <property type="project" value="InterPro"/>
</dbReference>
<dbReference type="GO" id="GO:0140664">
    <property type="term" value="F:ATP-dependent DNA damage sensor activity"/>
    <property type="evidence" value="ECO:0007669"/>
    <property type="project" value="InterPro"/>
</dbReference>
<evidence type="ECO:0000259" key="11">
    <source>
        <dbReference type="PROSITE" id="PS50162"/>
    </source>
</evidence>
<evidence type="ECO:0000256" key="5">
    <source>
        <dbReference type="ARBA" id="ARBA00022801"/>
    </source>
</evidence>
<name>A0A381R0I0_9ZZZZ</name>
<dbReference type="HAMAP" id="MF_01498">
    <property type="entry name" value="RadA_bact"/>
    <property type="match status" value="1"/>
</dbReference>
<dbReference type="InterPro" id="IPR014721">
    <property type="entry name" value="Ribsml_uS5_D2-typ_fold_subgr"/>
</dbReference>
<dbReference type="Gene3D" id="3.30.230.10">
    <property type="match status" value="1"/>
</dbReference>
<dbReference type="Pfam" id="PF18073">
    <property type="entry name" value="Zn_ribbon_LapB"/>
    <property type="match status" value="1"/>
</dbReference>
<dbReference type="Pfam" id="PF05362">
    <property type="entry name" value="Lon_C"/>
    <property type="match status" value="1"/>
</dbReference>
<dbReference type="Gene3D" id="3.40.50.300">
    <property type="entry name" value="P-loop containing nucleotide triphosphate hydrolases"/>
    <property type="match status" value="1"/>
</dbReference>
<sequence>MKKTLTEFVCSSCGYKSPKWLGKCPGCSEWNSLMEENKTNKQTDAVLWSDEILQKERPINIKKIVSSKINRIITKDKELNRVLGGGIVPGSVVLIGGEPGIGKSTLMLQITLSLEMEKSLYVSGEESKEQIKIRSERLGEKYDNCFVLTETNLENILTILKKSKPDILIIDSIQTMKKQTIDATPGSISQIRECAHELMIYAKKNSIPVFLIGHITKDGIIAGPKVLEHMVDTVIIFEGDRHLSYRIIRAQKNRFGPTNELGIYEMNSKGLRQVSNPSEILISQKDASLSGVSIGGVMEGNRTLLLEIQALVCTSNYSTPQRSSTGFNLKRLNMLIAVLEKRGGLKVNNQDVFINIAGGINIDDPSADLALCFAIISSYKEVAISNKMCFCGEVGLNGEIRSIGKIESRIAEAEKLGFSEIIISKYNTEHIAKKNHSIKISGFEKLSDAYSYVIKKS</sequence>
<dbReference type="InterPro" id="IPR020568">
    <property type="entry name" value="Ribosomal_Su5_D2-typ_SF"/>
</dbReference>
<keyword evidence="10" id="KW-0234">DNA repair</keyword>
<accession>A0A381R0I0</accession>
<evidence type="ECO:0000256" key="3">
    <source>
        <dbReference type="ARBA" id="ARBA00022763"/>
    </source>
</evidence>
<dbReference type="PANTHER" id="PTHR32472">
    <property type="entry name" value="DNA REPAIR PROTEIN RADA"/>
    <property type="match status" value="1"/>
</dbReference>
<evidence type="ECO:0000256" key="10">
    <source>
        <dbReference type="ARBA" id="ARBA00023204"/>
    </source>
</evidence>
<dbReference type="InterPro" id="IPR020588">
    <property type="entry name" value="RecA_ATP-bd"/>
</dbReference>
<dbReference type="InterPro" id="IPR014774">
    <property type="entry name" value="KaiC-like_dom"/>
</dbReference>
<dbReference type="FunFam" id="3.40.50.300:FF:000050">
    <property type="entry name" value="DNA repair protein RadA"/>
    <property type="match status" value="1"/>
</dbReference>
<dbReference type="GO" id="GO:0005829">
    <property type="term" value="C:cytosol"/>
    <property type="evidence" value="ECO:0007669"/>
    <property type="project" value="TreeGrafter"/>
</dbReference>
<evidence type="ECO:0000256" key="1">
    <source>
        <dbReference type="ARBA" id="ARBA00022723"/>
    </source>
</evidence>
<dbReference type="PANTHER" id="PTHR32472:SF10">
    <property type="entry name" value="DNA REPAIR PROTEIN RADA-LIKE PROTEIN"/>
    <property type="match status" value="1"/>
</dbReference>
<keyword evidence="5" id="KW-0378">Hydrolase</keyword>
<dbReference type="GO" id="GO:0004252">
    <property type="term" value="F:serine-type endopeptidase activity"/>
    <property type="evidence" value="ECO:0007669"/>
    <property type="project" value="InterPro"/>
</dbReference>
<dbReference type="EMBL" id="UINC01001626">
    <property type="protein sequence ID" value="SUZ85215.1"/>
    <property type="molecule type" value="Genomic_DNA"/>
</dbReference>
<keyword evidence="2" id="KW-0547">Nucleotide-binding</keyword>
<evidence type="ECO:0000313" key="12">
    <source>
        <dbReference type="EMBL" id="SUZ85215.1"/>
    </source>
</evidence>
<dbReference type="SMART" id="SM00382">
    <property type="entry name" value="AAA"/>
    <property type="match status" value="1"/>
</dbReference>
<dbReference type="Pfam" id="PF06745">
    <property type="entry name" value="ATPase"/>
    <property type="match status" value="1"/>
</dbReference>
<keyword evidence="8" id="KW-0346">Stress response</keyword>
<gene>
    <name evidence="12" type="ORF">METZ01_LOCUS38069</name>
</gene>
<dbReference type="NCBIfam" id="TIGR00416">
    <property type="entry name" value="sms"/>
    <property type="match status" value="1"/>
</dbReference>
<dbReference type="PRINTS" id="PR01874">
    <property type="entry name" value="DNAREPAIRADA"/>
</dbReference>
<reference evidence="12" key="1">
    <citation type="submission" date="2018-05" db="EMBL/GenBank/DDBJ databases">
        <authorList>
            <person name="Lanie J.A."/>
            <person name="Ng W.-L."/>
            <person name="Kazmierczak K.M."/>
            <person name="Andrzejewski T.M."/>
            <person name="Davidsen T.M."/>
            <person name="Wayne K.J."/>
            <person name="Tettelin H."/>
            <person name="Glass J.I."/>
            <person name="Rusch D."/>
            <person name="Podicherti R."/>
            <person name="Tsui H.-C.T."/>
            <person name="Winkler M.E."/>
        </authorList>
    </citation>
    <scope>NUCLEOTIDE SEQUENCE</scope>
</reference>
<dbReference type="GO" id="GO:0004176">
    <property type="term" value="F:ATP-dependent peptidase activity"/>
    <property type="evidence" value="ECO:0007669"/>
    <property type="project" value="InterPro"/>
</dbReference>
<dbReference type="InterPro" id="IPR008269">
    <property type="entry name" value="Lon_proteolytic"/>
</dbReference>
<dbReference type="GO" id="GO:0005524">
    <property type="term" value="F:ATP binding"/>
    <property type="evidence" value="ECO:0007669"/>
    <property type="project" value="UniProtKB-KW"/>
</dbReference>
<dbReference type="GO" id="GO:0000725">
    <property type="term" value="P:recombinational repair"/>
    <property type="evidence" value="ECO:0007669"/>
    <property type="project" value="TreeGrafter"/>
</dbReference>
<keyword evidence="3" id="KW-0227">DNA damage</keyword>
<dbReference type="PROSITE" id="PS50162">
    <property type="entry name" value="RECA_2"/>
    <property type="match status" value="1"/>
</dbReference>
<dbReference type="InterPro" id="IPR041166">
    <property type="entry name" value="Rubredoxin_2"/>
</dbReference>
<keyword evidence="1" id="KW-0479">Metal-binding</keyword>
<dbReference type="SUPFAM" id="SSF54211">
    <property type="entry name" value="Ribosomal protein S5 domain 2-like"/>
    <property type="match status" value="1"/>
</dbReference>
<dbReference type="AlphaFoldDB" id="A0A381R0I0"/>
<keyword evidence="7" id="KW-0067">ATP-binding</keyword>
<dbReference type="CDD" id="cd01121">
    <property type="entry name" value="RadA_SMS_N"/>
    <property type="match status" value="1"/>
</dbReference>
<keyword evidence="4" id="KW-0863">Zinc-finger</keyword>
<dbReference type="GO" id="GO:0003684">
    <property type="term" value="F:damaged DNA binding"/>
    <property type="evidence" value="ECO:0007669"/>
    <property type="project" value="InterPro"/>
</dbReference>
<evidence type="ECO:0000256" key="8">
    <source>
        <dbReference type="ARBA" id="ARBA00023016"/>
    </source>
</evidence>
<protein>
    <recommendedName>
        <fullName evidence="11">RecA family profile 1 domain-containing protein</fullName>
    </recommendedName>
</protein>
<dbReference type="GO" id="GO:0008270">
    <property type="term" value="F:zinc ion binding"/>
    <property type="evidence" value="ECO:0007669"/>
    <property type="project" value="UniProtKB-KW"/>
</dbReference>
<keyword evidence="9" id="KW-0238">DNA-binding</keyword>
<evidence type="ECO:0000256" key="9">
    <source>
        <dbReference type="ARBA" id="ARBA00023125"/>
    </source>
</evidence>
<dbReference type="SUPFAM" id="SSF52540">
    <property type="entry name" value="P-loop containing nucleoside triphosphate hydrolases"/>
    <property type="match status" value="1"/>
</dbReference>
<evidence type="ECO:0000256" key="2">
    <source>
        <dbReference type="ARBA" id="ARBA00022741"/>
    </source>
</evidence>
<keyword evidence="6" id="KW-0862">Zinc</keyword>
<evidence type="ECO:0000256" key="6">
    <source>
        <dbReference type="ARBA" id="ARBA00022833"/>
    </source>
</evidence>